<dbReference type="OrthoDB" id="107110at2759"/>
<organism evidence="1 2">
    <name type="scientific">Mycena venus</name>
    <dbReference type="NCBI Taxonomy" id="2733690"/>
    <lineage>
        <taxon>Eukaryota</taxon>
        <taxon>Fungi</taxon>
        <taxon>Dikarya</taxon>
        <taxon>Basidiomycota</taxon>
        <taxon>Agaricomycotina</taxon>
        <taxon>Agaricomycetes</taxon>
        <taxon>Agaricomycetidae</taxon>
        <taxon>Agaricales</taxon>
        <taxon>Marasmiineae</taxon>
        <taxon>Mycenaceae</taxon>
        <taxon>Mycena</taxon>
    </lineage>
</organism>
<comment type="caution">
    <text evidence="1">The sequence shown here is derived from an EMBL/GenBank/DDBJ whole genome shotgun (WGS) entry which is preliminary data.</text>
</comment>
<keyword evidence="2" id="KW-1185">Reference proteome</keyword>
<gene>
    <name evidence="1" type="ORF">MVEN_02106900</name>
</gene>
<dbReference type="PANTHER" id="PTHR33266:SF1">
    <property type="entry name" value="F-BOX DOMAIN-CONTAINING PROTEIN"/>
    <property type="match status" value="1"/>
</dbReference>
<dbReference type="EMBL" id="JACAZI010000022">
    <property type="protein sequence ID" value="KAF7336719.1"/>
    <property type="molecule type" value="Genomic_DNA"/>
</dbReference>
<sequence>MSSYDHDIEMPDVDFQDRRKLREWLETKDHAEAIATWLRPRVHFFPVQLQGYIEGAASYSNSDLPTWLAERFKSVSADLPTLVALDTLSEESDDGDFVEEIIMKLWHGGHSRHSSSTLSKSAILYAFAFGVILDYNASNSSSDSKAQFLHAAFSNAYQGDADRRFCEAIQDGYSKWYRSSMHYGRVIAMLQGSSTGKSRLHYRVGETKIPTFTLCFRRYHDERIDPTQGWPYGDRAVVDFFTPNANFSASSEQMAAAFLGQLYKALAKTAQTGVGCFTHLAPGADKRAITNRDTFLTSVCHEARQELKRSQQSSKLSTTTSSVRCANFYGTFVTQHSEELGKTLGSRSLYSCVDFLLVIDECAELDKLGAQDLNNADTDSASFLTALRRIFKAGDDVGASKTFWMVLLDTHSETYMLYPVTEERASSARLMEGTYDPLPPWIDLGFDVNLDSLPTIPHDALQLEWLKKCGRPYWHTLANPGVVGEGAAKLFCGRVDATDDNHIIAAISRRIHLPLSHDSSNTRIHLTAVERHMRYMQSIGWEDGIVTTAAMSEPVLSIAAAFTMLSDPPTYKKIIERFVDSVLVNEHIIELLLLAPTHMTALFFLLPANVMVRPITVNAFFQSLLGTIPPSFQTWAATAYLSFTHIDVLPEILSGTIPASLLRFGWCRGVGFHCAANQPIYDIIIPVYCGNLHKPFEDSQFTYLIIQVKAKTTVAVKSLLEALTGPPINVDGQSHKPEHVVLLMDLGANSKFHDRKLVRMGREPAVVPSKSTNATVISHYMSSEPNRWFFHARGTTDATYPSLPLFGADNLSKALNLRRDANDDNDGRDVVRAAAVRWSSAT</sequence>
<dbReference type="PANTHER" id="PTHR33266">
    <property type="entry name" value="CHROMOSOME 15, WHOLE GENOME SHOTGUN SEQUENCE"/>
    <property type="match status" value="1"/>
</dbReference>
<dbReference type="AlphaFoldDB" id="A0A8H6X9K6"/>
<accession>A0A8H6X9K6</accession>
<proteinExistence type="predicted"/>
<evidence type="ECO:0000313" key="2">
    <source>
        <dbReference type="Proteomes" id="UP000620124"/>
    </source>
</evidence>
<name>A0A8H6X9K6_9AGAR</name>
<reference evidence="1" key="1">
    <citation type="submission" date="2020-05" db="EMBL/GenBank/DDBJ databases">
        <title>Mycena genomes resolve the evolution of fungal bioluminescence.</title>
        <authorList>
            <person name="Tsai I.J."/>
        </authorList>
    </citation>
    <scope>NUCLEOTIDE SEQUENCE</scope>
    <source>
        <strain evidence="1">CCC161011</strain>
    </source>
</reference>
<protein>
    <submittedName>
        <fullName evidence="1">Uncharacterized protein</fullName>
    </submittedName>
</protein>
<dbReference type="Proteomes" id="UP000620124">
    <property type="component" value="Unassembled WGS sequence"/>
</dbReference>
<evidence type="ECO:0000313" key="1">
    <source>
        <dbReference type="EMBL" id="KAF7336719.1"/>
    </source>
</evidence>